<dbReference type="EMBL" id="BK015132">
    <property type="protein sequence ID" value="DAD92281.1"/>
    <property type="molecule type" value="Genomic_DNA"/>
</dbReference>
<proteinExistence type="predicted"/>
<name>A0A8S5NCC7_9CAUD</name>
<evidence type="ECO:0000313" key="1">
    <source>
        <dbReference type="EMBL" id="DAD92281.1"/>
    </source>
</evidence>
<accession>A0A8S5NCC7</accession>
<sequence>MTIEEFNKYASAKVKEFEELANRDFPIKVGAMAQRHFEDNFYKSGFVNDGLKPWQRSKRQSGTSAYARRGTLIGGANANLMGGIKYIPNGNKVTVFNKVPYAPTHNWGEIIHPTVTPKMRRFAWAKYFQATGAPPKGVSRNVAAKKPIKGRGKKGSPVFTPKNLSLNKEALMWKGLALTKKEKLSIKMPQRQFLGESKELNDKIREKLQTELEKVLNS</sequence>
<reference evidence="1" key="1">
    <citation type="journal article" date="2021" name="Proc. Natl. Acad. Sci. U.S.A.">
        <title>A Catalog of Tens of Thousands of Viruses from Human Metagenomes Reveals Hidden Associations with Chronic Diseases.</title>
        <authorList>
            <person name="Tisza M.J."/>
            <person name="Buck C.B."/>
        </authorList>
    </citation>
    <scope>NUCLEOTIDE SEQUENCE</scope>
    <source>
        <strain evidence="1">Ct9MV2</strain>
    </source>
</reference>
<protein>
    <submittedName>
        <fullName evidence="1">Tail morphogenesis protein</fullName>
    </submittedName>
</protein>
<organism evidence="1">
    <name type="scientific">Myoviridae sp. ct9MV2</name>
    <dbReference type="NCBI Taxonomy" id="2826625"/>
    <lineage>
        <taxon>Viruses</taxon>
        <taxon>Duplodnaviria</taxon>
        <taxon>Heunggongvirae</taxon>
        <taxon>Uroviricota</taxon>
        <taxon>Caudoviricetes</taxon>
    </lineage>
</organism>